<dbReference type="EMBL" id="VSSQ01129857">
    <property type="protein sequence ID" value="MPN57827.1"/>
    <property type="molecule type" value="Genomic_DNA"/>
</dbReference>
<dbReference type="Gene3D" id="3.40.309.10">
    <property type="entry name" value="Aldehyde Dehydrogenase, Chain A, domain 2"/>
    <property type="match status" value="1"/>
</dbReference>
<proteinExistence type="predicted"/>
<name>A0A645J345_9ZZZZ</name>
<dbReference type="SUPFAM" id="SSF53720">
    <property type="entry name" value="ALDH-like"/>
    <property type="match status" value="1"/>
</dbReference>
<keyword evidence="1 3" id="KW-0560">Oxidoreductase</keyword>
<organism evidence="3">
    <name type="scientific">bioreactor metagenome</name>
    <dbReference type="NCBI Taxonomy" id="1076179"/>
    <lineage>
        <taxon>unclassified sequences</taxon>
        <taxon>metagenomes</taxon>
        <taxon>ecological metagenomes</taxon>
    </lineage>
</organism>
<dbReference type="InterPro" id="IPR050740">
    <property type="entry name" value="Aldehyde_DH_Superfamily"/>
</dbReference>
<dbReference type="InterPro" id="IPR016162">
    <property type="entry name" value="Ald_DH_N"/>
</dbReference>
<protein>
    <submittedName>
        <fullName evidence="3">3-sulfolactaldehyde dehydrogenase</fullName>
        <ecNumber evidence="3">1.2.1.97</ecNumber>
    </submittedName>
</protein>
<dbReference type="Gene3D" id="3.40.605.10">
    <property type="entry name" value="Aldehyde Dehydrogenase, Chain A, domain 1"/>
    <property type="match status" value="1"/>
</dbReference>
<dbReference type="InterPro" id="IPR016163">
    <property type="entry name" value="Ald_DH_C"/>
</dbReference>
<evidence type="ECO:0000256" key="1">
    <source>
        <dbReference type="ARBA" id="ARBA00023002"/>
    </source>
</evidence>
<dbReference type="EC" id="1.2.1.97" evidence="3"/>
<dbReference type="Pfam" id="PF00171">
    <property type="entry name" value="Aldedh"/>
    <property type="match status" value="1"/>
</dbReference>
<dbReference type="AlphaFoldDB" id="A0A645J345"/>
<accession>A0A645J345</accession>
<evidence type="ECO:0000259" key="2">
    <source>
        <dbReference type="Pfam" id="PF00171"/>
    </source>
</evidence>
<dbReference type="GO" id="GO:0009450">
    <property type="term" value="P:gamma-aminobutyric acid catabolic process"/>
    <property type="evidence" value="ECO:0007669"/>
    <property type="project" value="TreeGrafter"/>
</dbReference>
<dbReference type="InterPro" id="IPR016161">
    <property type="entry name" value="Ald_DH/histidinol_DH"/>
</dbReference>
<sequence>MLCGGQRSALGGTFFEPTIVADLTPEMRVAREEIFGPVAPIFRFSSEEEAIRLANATEFGLAAYFYSKDLGRVWRVSEALEYGMVGVNTGAISTEVAPFGGIKSSGFGREGSKYGLEDYLEIKYVCMAGIGR</sequence>
<comment type="caution">
    <text evidence="3">The sequence shown here is derived from an EMBL/GenBank/DDBJ whole genome shotgun (WGS) entry which is preliminary data.</text>
</comment>
<dbReference type="PANTHER" id="PTHR43353:SF5">
    <property type="entry name" value="SUCCINATE-SEMIALDEHYDE DEHYDROGENASE, MITOCHONDRIAL"/>
    <property type="match status" value="1"/>
</dbReference>
<evidence type="ECO:0000313" key="3">
    <source>
        <dbReference type="EMBL" id="MPN57827.1"/>
    </source>
</evidence>
<dbReference type="InterPro" id="IPR015590">
    <property type="entry name" value="Aldehyde_DH_dom"/>
</dbReference>
<feature type="domain" description="Aldehyde dehydrogenase" evidence="2">
    <location>
        <begin position="2"/>
        <end position="125"/>
    </location>
</feature>
<dbReference type="GO" id="GO:0004777">
    <property type="term" value="F:succinate-semialdehyde dehydrogenase (NAD+) activity"/>
    <property type="evidence" value="ECO:0007669"/>
    <property type="project" value="TreeGrafter"/>
</dbReference>
<reference evidence="3" key="1">
    <citation type="submission" date="2019-08" db="EMBL/GenBank/DDBJ databases">
        <authorList>
            <person name="Kucharzyk K."/>
            <person name="Murdoch R.W."/>
            <person name="Higgins S."/>
            <person name="Loffler F."/>
        </authorList>
    </citation>
    <scope>NUCLEOTIDE SEQUENCE</scope>
</reference>
<gene>
    <name evidence="3" type="ORF">SDC9_205521</name>
</gene>
<dbReference type="PANTHER" id="PTHR43353">
    <property type="entry name" value="SUCCINATE-SEMIALDEHYDE DEHYDROGENASE, MITOCHONDRIAL"/>
    <property type="match status" value="1"/>
</dbReference>